<dbReference type="SUPFAM" id="SSF46689">
    <property type="entry name" value="Homeodomain-like"/>
    <property type="match status" value="1"/>
</dbReference>
<gene>
    <name evidence="2" type="ORF">CJ255_22050</name>
</gene>
<evidence type="ECO:0008006" key="4">
    <source>
        <dbReference type="Google" id="ProtNLM"/>
    </source>
</evidence>
<feature type="compositionally biased region" description="Basic residues" evidence="1">
    <location>
        <begin position="139"/>
        <end position="161"/>
    </location>
</feature>
<dbReference type="Proteomes" id="UP000220527">
    <property type="component" value="Unassembled WGS sequence"/>
</dbReference>
<protein>
    <recommendedName>
        <fullName evidence="4">Winged helix-turn helix domain-containing protein</fullName>
    </recommendedName>
</protein>
<name>A0A2A6RD94_9CHLR</name>
<dbReference type="EMBL" id="NQWI01000288">
    <property type="protein sequence ID" value="PDV98243.1"/>
    <property type="molecule type" value="Genomic_DNA"/>
</dbReference>
<comment type="caution">
    <text evidence="2">The sequence shown here is derived from an EMBL/GenBank/DDBJ whole genome shotgun (WGS) entry which is preliminary data.</text>
</comment>
<accession>A0A2A6RD94</accession>
<dbReference type="RefSeq" id="WP_097646206.1">
    <property type="nucleotide sequence ID" value="NZ_NQWI01000288.1"/>
</dbReference>
<dbReference type="Pfam" id="PF13565">
    <property type="entry name" value="HTH_32"/>
    <property type="match status" value="1"/>
</dbReference>
<dbReference type="AlphaFoldDB" id="A0A2A6RD94"/>
<keyword evidence="3" id="KW-1185">Reference proteome</keyword>
<evidence type="ECO:0000313" key="2">
    <source>
        <dbReference type="EMBL" id="PDV98243.1"/>
    </source>
</evidence>
<evidence type="ECO:0000313" key="3">
    <source>
        <dbReference type="Proteomes" id="UP000220527"/>
    </source>
</evidence>
<dbReference type="InterPro" id="IPR009057">
    <property type="entry name" value="Homeodomain-like_sf"/>
</dbReference>
<dbReference type="OrthoDB" id="455352at2"/>
<proteinExistence type="predicted"/>
<organism evidence="2 3">
    <name type="scientific">Candidatus Viridilinea mediisalina</name>
    <dbReference type="NCBI Taxonomy" id="2024553"/>
    <lineage>
        <taxon>Bacteria</taxon>
        <taxon>Bacillati</taxon>
        <taxon>Chloroflexota</taxon>
        <taxon>Chloroflexia</taxon>
        <taxon>Chloroflexales</taxon>
        <taxon>Chloroflexineae</taxon>
        <taxon>Oscillochloridaceae</taxon>
        <taxon>Candidatus Viridilinea</taxon>
    </lineage>
</organism>
<sequence>MNRAAPSITESAEELKALLKAEDDTKQAQRLHMLYLFASNQVKTRKEAAAILGVHRDTIGAWVAQYAAGGRDALLDVYVAAGRAPSITPEVEVALREALANPSGFASYSEIVNWLWKEHGIRLAYSTVHTLVRYKLNARPKVARPSNQKKSRKPLRSSKRKSSSESAQRFLPTMTNR</sequence>
<evidence type="ECO:0000256" key="1">
    <source>
        <dbReference type="SAM" id="MobiDB-lite"/>
    </source>
</evidence>
<feature type="region of interest" description="Disordered" evidence="1">
    <location>
        <begin position="139"/>
        <end position="177"/>
    </location>
</feature>
<reference evidence="3" key="1">
    <citation type="submission" date="2017-08" db="EMBL/GenBank/DDBJ databases">
        <authorList>
            <person name="Grouzdev D.S."/>
            <person name="Gaisin V.A."/>
            <person name="Rysina M.S."/>
            <person name="Gorlenko V.M."/>
        </authorList>
    </citation>
    <scope>NUCLEOTIDE SEQUENCE [LARGE SCALE GENOMIC DNA]</scope>
    <source>
        <strain evidence="3">Kir15-3F</strain>
    </source>
</reference>